<dbReference type="KEGG" id="ceu:A7L45_05960"/>
<organism evidence="1 2">
    <name type="scientific">Clostridium estertheticum subsp. estertheticum</name>
    <dbReference type="NCBI Taxonomy" id="1552"/>
    <lineage>
        <taxon>Bacteria</taxon>
        <taxon>Bacillati</taxon>
        <taxon>Bacillota</taxon>
        <taxon>Clostridia</taxon>
        <taxon>Eubacteriales</taxon>
        <taxon>Clostridiaceae</taxon>
        <taxon>Clostridium</taxon>
    </lineage>
</organism>
<gene>
    <name evidence="1" type="ORF">A7L45_05960</name>
</gene>
<proteinExistence type="predicted"/>
<dbReference type="EMBL" id="CP015756">
    <property type="protein sequence ID" value="APC42597.1"/>
    <property type="molecule type" value="Genomic_DNA"/>
</dbReference>
<keyword evidence="2" id="KW-1185">Reference proteome</keyword>
<protein>
    <submittedName>
        <fullName evidence="1">Uncharacterized protein</fullName>
    </submittedName>
</protein>
<dbReference type="AlphaFoldDB" id="A0A1J0GML1"/>
<reference evidence="2" key="1">
    <citation type="journal article" date="2016" name="Front. Microbiol.">
        <title>Complete Genome Sequence of Clostridium estertheticum DSM 8809, a Microbe Identified in Spoiled Vacuum Packed Beef.</title>
        <authorList>
            <person name="Yu Z."/>
            <person name="Gunn L."/>
            <person name="Brennan E."/>
            <person name="Reid R."/>
            <person name="Wall P.G."/>
            <person name="Gaora O.P."/>
            <person name="Hurley D."/>
            <person name="Bolton D."/>
            <person name="Fanning S."/>
        </authorList>
    </citation>
    <scope>NUCLEOTIDE SEQUENCE [LARGE SCALE GENOMIC DNA]</scope>
    <source>
        <strain evidence="2">DSM 8809</strain>
    </source>
</reference>
<sequence>MLNNAGSKIPLKEMRLSRLKIKDVDYHSEYISKFIKQLVDKKYNEIFTSKSTQVSYPLAALNPAYDYLFSKIDTKKIAPIASDVKEGRICDLDTEELKKLFEMTLNSLELTLEFIDSNELDIPIRMEFITFAMGYFVYGNNEELSEVRKEFLINWFNNIEFTNMVNTTKRLEYYKLINMIPMAEVN</sequence>
<name>A0A1J0GML1_9CLOT</name>
<accession>A0A1J0GML1</accession>
<dbReference type="Proteomes" id="UP000182569">
    <property type="component" value="Chromosome"/>
</dbReference>
<evidence type="ECO:0000313" key="1">
    <source>
        <dbReference type="EMBL" id="APC42597.1"/>
    </source>
</evidence>
<evidence type="ECO:0000313" key="2">
    <source>
        <dbReference type="Proteomes" id="UP000182569"/>
    </source>
</evidence>